<dbReference type="Proteomes" id="UP000078397">
    <property type="component" value="Unassembled WGS sequence"/>
</dbReference>
<keyword evidence="9" id="KW-0624">Polysaccharide degradation</keyword>
<feature type="domain" description="Alpha-L-arabinofuranosidase B arabinose-binding" evidence="10">
    <location>
        <begin position="360"/>
        <end position="501"/>
    </location>
</feature>
<keyword evidence="5" id="KW-0325">Glycoprotein</keyword>
<dbReference type="InterPro" id="IPR013320">
    <property type="entry name" value="ConA-like_dom_sf"/>
</dbReference>
<evidence type="ECO:0000313" key="12">
    <source>
        <dbReference type="EMBL" id="OAQ69621.1"/>
    </source>
</evidence>
<feature type="disulfide bond" evidence="8">
    <location>
        <begin position="186"/>
        <end position="187"/>
    </location>
</feature>
<dbReference type="PANTHER" id="PTHR39447:SF2">
    <property type="entry name" value="ALPHA-L-ARABINOFURANOSIDASE B"/>
    <property type="match status" value="1"/>
</dbReference>
<dbReference type="Pfam" id="PF05270">
    <property type="entry name" value="AbfB"/>
    <property type="match status" value="1"/>
</dbReference>
<dbReference type="InterPro" id="IPR015289">
    <property type="entry name" value="A-L-arabinofuranosidase_B_cat"/>
</dbReference>
<evidence type="ECO:0000256" key="1">
    <source>
        <dbReference type="ARBA" id="ARBA00001462"/>
    </source>
</evidence>
<feature type="signal peptide" evidence="9">
    <location>
        <begin position="1"/>
        <end position="27"/>
    </location>
</feature>
<dbReference type="AlphaFoldDB" id="A0A179FWX9"/>
<gene>
    <name evidence="12" type="ORF">VFPPC_11952</name>
</gene>
<keyword evidence="9" id="KW-0964">Secreted</keyword>
<organism evidence="12 13">
    <name type="scientific">Pochonia chlamydosporia 170</name>
    <dbReference type="NCBI Taxonomy" id="1380566"/>
    <lineage>
        <taxon>Eukaryota</taxon>
        <taxon>Fungi</taxon>
        <taxon>Dikarya</taxon>
        <taxon>Ascomycota</taxon>
        <taxon>Pezizomycotina</taxon>
        <taxon>Sordariomycetes</taxon>
        <taxon>Hypocreomycetidae</taxon>
        <taxon>Hypocreales</taxon>
        <taxon>Clavicipitaceae</taxon>
        <taxon>Pochonia</taxon>
    </lineage>
</organism>
<proteinExistence type="inferred from homology"/>
<dbReference type="PANTHER" id="PTHR39447">
    <property type="entry name" value="ALPHA-L-ARABINOFURANOSIDASE B"/>
    <property type="match status" value="1"/>
</dbReference>
<dbReference type="EMBL" id="LSBJ02000002">
    <property type="protein sequence ID" value="OAQ69621.1"/>
    <property type="molecule type" value="Genomic_DNA"/>
</dbReference>
<keyword evidence="6 9" id="KW-0326">Glycosidase</keyword>
<keyword evidence="13" id="KW-1185">Reference proteome</keyword>
<comment type="pathway">
    <text evidence="9">Glycan metabolism; L-arabinan degradation.</text>
</comment>
<dbReference type="SUPFAM" id="SSF110221">
    <property type="entry name" value="AbfB domain"/>
    <property type="match status" value="1"/>
</dbReference>
<evidence type="ECO:0000313" key="13">
    <source>
        <dbReference type="Proteomes" id="UP000078397"/>
    </source>
</evidence>
<dbReference type="Gene3D" id="2.60.120.200">
    <property type="match status" value="1"/>
</dbReference>
<evidence type="ECO:0000256" key="7">
    <source>
        <dbReference type="PIRSR" id="PIRSR638964-1"/>
    </source>
</evidence>
<dbReference type="GeneID" id="28853980"/>
<evidence type="ECO:0000256" key="5">
    <source>
        <dbReference type="ARBA" id="ARBA00023180"/>
    </source>
</evidence>
<dbReference type="GO" id="GO:0045493">
    <property type="term" value="P:xylan catabolic process"/>
    <property type="evidence" value="ECO:0007669"/>
    <property type="project" value="UniProtKB-KW"/>
</dbReference>
<keyword evidence="8" id="KW-1015">Disulfide bond</keyword>
<feature type="domain" description="Alpha-L-arabinofuranosidase B catalytic" evidence="11">
    <location>
        <begin position="29"/>
        <end position="341"/>
    </location>
</feature>
<evidence type="ECO:0000256" key="8">
    <source>
        <dbReference type="PIRSR" id="PIRSR638964-3"/>
    </source>
</evidence>
<dbReference type="GO" id="GO:0031222">
    <property type="term" value="P:arabinan catabolic process"/>
    <property type="evidence" value="ECO:0007669"/>
    <property type="project" value="UniProtKB-UniRule"/>
</dbReference>
<evidence type="ECO:0000256" key="6">
    <source>
        <dbReference type="ARBA" id="ARBA00023295"/>
    </source>
</evidence>
<keyword evidence="4 9" id="KW-0378">Hydrolase</keyword>
<dbReference type="FunFam" id="2.80.10.50:FF:000059">
    <property type="entry name" value="Probable alpha-L-arabinofuranosidase B"/>
    <property type="match status" value="1"/>
</dbReference>
<dbReference type="InterPro" id="IPR036195">
    <property type="entry name" value="AbfB_ABD_sf"/>
</dbReference>
<keyword evidence="9" id="KW-0119">Carbohydrate metabolism</keyword>
<dbReference type="CDD" id="cd23399">
    <property type="entry name" value="beta-trefoil_ABD_ABFB"/>
    <property type="match status" value="1"/>
</dbReference>
<evidence type="ECO:0000259" key="10">
    <source>
        <dbReference type="Pfam" id="PF05270"/>
    </source>
</evidence>
<sequence>MSLLDKFSRTVQHACLLLGMYVAASVARPCDIYQSYGTPCVAAHSTTRALYANYTGELYQVKRGSDQATINITPISAGEVADAAAQDSFCARTTCLITIIYDQSGHGNHLTQAPPGGAGSGPEAKGYDSLASAIGAPVTVHGKKAYGVFIAPKTGYRNNKAKHTATGDQAQGMYAVLDGTHYSTFCCFDYGNAERDNKDTGGGKMEAIYFGIGGFHGSGRGPWVQADLEDGMFAGHDHGRNHKNPSMTSRFVTAVVKGKAGRFAIRGGDGASGTLSTFYNGKRPNGMYAKMRREGAIVLGIGGDNSNRGQGTFYEGAMTKGYPSDKAEAKVQEDIVKAAKYATTSLISGPPFVVGSRVSLRVTTPCCNTRYIAHSGATMKTQVVSSKSSQQLKKEASWIVRGGLGFDGCFSFESVDSPGHFIRLDHNYRLELAANNGKKLFHETATFCPEAGLYGQGSSLRSWAYPARYWRHFNNDLYAASNGNPYYFDAHWRFNEDVSFVAAKSFA</sequence>
<feature type="chain" id="PRO_5027141246" description="Alpha-L-arabinofuranosidase" evidence="9">
    <location>
        <begin position="28"/>
        <end position="507"/>
    </location>
</feature>
<name>A0A179FWX9_METCM</name>
<feature type="active site" description="Proton donor" evidence="7">
    <location>
        <position position="304"/>
    </location>
</feature>
<dbReference type="Pfam" id="PF09206">
    <property type="entry name" value="ArabFuran-catal"/>
    <property type="match status" value="1"/>
</dbReference>
<dbReference type="EC" id="3.2.1.55" evidence="9"/>
<feature type="disulfide bond" evidence="8">
    <location>
        <begin position="30"/>
        <end position="40"/>
    </location>
</feature>
<dbReference type="InterPro" id="IPR007934">
    <property type="entry name" value="AbfB_ABD"/>
</dbReference>
<comment type="subcellular location">
    <subcellularLocation>
        <location evidence="9">Secreted</location>
    </subcellularLocation>
</comment>
<dbReference type="UniPathway" id="UPA00667"/>
<dbReference type="RefSeq" id="XP_018146158.1">
    <property type="nucleotide sequence ID" value="XM_018289986.1"/>
</dbReference>
<dbReference type="Gene3D" id="2.80.10.50">
    <property type="match status" value="1"/>
</dbReference>
<reference evidence="12 13" key="1">
    <citation type="journal article" date="2016" name="PLoS Pathog.">
        <title>Biosynthesis of antibiotic leucinostatins in bio-control fungus Purpureocillium lilacinum and their inhibition on phytophthora revealed by genome mining.</title>
        <authorList>
            <person name="Wang G."/>
            <person name="Liu Z."/>
            <person name="Lin R."/>
            <person name="Li E."/>
            <person name="Mao Z."/>
            <person name="Ling J."/>
            <person name="Yang Y."/>
            <person name="Yin W.B."/>
            <person name="Xie B."/>
        </authorList>
    </citation>
    <scope>NUCLEOTIDE SEQUENCE [LARGE SCALE GENOMIC DNA]</scope>
    <source>
        <strain evidence="12">170</strain>
    </source>
</reference>
<dbReference type="SUPFAM" id="SSF49899">
    <property type="entry name" value="Concanavalin A-like lectins/glucanases"/>
    <property type="match status" value="1"/>
</dbReference>
<comment type="caution">
    <text evidence="12">The sequence shown here is derived from an EMBL/GenBank/DDBJ whole genome shotgun (WGS) entry which is preliminary data.</text>
</comment>
<accession>A0A179FWX9</accession>
<keyword evidence="3 9" id="KW-0732">Signal</keyword>
<comment type="catalytic activity">
    <reaction evidence="1 9">
        <text>Hydrolysis of terminal non-reducing alpha-L-arabinofuranoside residues in alpha-L-arabinosides.</text>
        <dbReference type="EC" id="3.2.1.55"/>
    </reaction>
</comment>
<feature type="active site" description="Nucleophile" evidence="7">
    <location>
        <position position="229"/>
    </location>
</feature>
<evidence type="ECO:0000256" key="9">
    <source>
        <dbReference type="RuleBase" id="RU367111"/>
    </source>
</evidence>
<comment type="similarity">
    <text evidence="2 9">Belongs to the glycosyl hydrolase 54 family.</text>
</comment>
<dbReference type="GO" id="GO:0045490">
    <property type="term" value="P:pectin catabolic process"/>
    <property type="evidence" value="ECO:0007669"/>
    <property type="project" value="TreeGrafter"/>
</dbReference>
<evidence type="ECO:0000259" key="11">
    <source>
        <dbReference type="Pfam" id="PF09206"/>
    </source>
</evidence>
<feature type="disulfide bond" evidence="8">
    <location>
        <begin position="409"/>
        <end position="448"/>
    </location>
</feature>
<evidence type="ECO:0000256" key="4">
    <source>
        <dbReference type="ARBA" id="ARBA00022801"/>
    </source>
</evidence>
<protein>
    <recommendedName>
        <fullName evidence="9">Alpha-L-arabinofuranosidase</fullName>
        <ecNumber evidence="9">3.2.1.55</ecNumber>
    </recommendedName>
</protein>
<dbReference type="KEGG" id="pchm:VFPPC_11952"/>
<dbReference type="STRING" id="1380566.A0A179FWX9"/>
<keyword evidence="9" id="KW-0858">Xylan degradation</keyword>
<dbReference type="GO" id="GO:0046373">
    <property type="term" value="P:L-arabinose metabolic process"/>
    <property type="evidence" value="ECO:0007669"/>
    <property type="project" value="UniProtKB-UniRule"/>
</dbReference>
<dbReference type="GO" id="GO:0005576">
    <property type="term" value="C:extracellular region"/>
    <property type="evidence" value="ECO:0007669"/>
    <property type="project" value="UniProtKB-SubCell"/>
</dbReference>
<dbReference type="OrthoDB" id="157622at2759"/>
<evidence type="ECO:0000256" key="3">
    <source>
        <dbReference type="ARBA" id="ARBA00022729"/>
    </source>
</evidence>
<evidence type="ECO:0000256" key="2">
    <source>
        <dbReference type="ARBA" id="ARBA00006963"/>
    </source>
</evidence>
<feature type="disulfide bond" evidence="8">
    <location>
        <begin position="90"/>
        <end position="95"/>
    </location>
</feature>
<dbReference type="GO" id="GO:0046556">
    <property type="term" value="F:alpha-L-arabinofuranosidase activity"/>
    <property type="evidence" value="ECO:0007669"/>
    <property type="project" value="UniProtKB-UniRule"/>
</dbReference>
<dbReference type="InterPro" id="IPR038964">
    <property type="entry name" value="ABFB"/>
</dbReference>